<name>A0A2K2CNZ6_BRADI</name>
<dbReference type="AlphaFoldDB" id="A0A2K2CNZ6"/>
<accession>A0A2K2CNZ6</accession>
<protein>
    <submittedName>
        <fullName evidence="2 3">Uncharacterized protein</fullName>
    </submittedName>
</protein>
<reference evidence="2 3" key="1">
    <citation type="journal article" date="2010" name="Nature">
        <title>Genome sequencing and analysis of the model grass Brachypodium distachyon.</title>
        <authorList>
            <consortium name="International Brachypodium Initiative"/>
        </authorList>
    </citation>
    <scope>NUCLEOTIDE SEQUENCE [LARGE SCALE GENOMIC DNA]</scope>
    <source>
        <strain evidence="2 3">Bd21</strain>
    </source>
</reference>
<keyword evidence="4" id="KW-1185">Reference proteome</keyword>
<proteinExistence type="predicted"/>
<feature type="region of interest" description="Disordered" evidence="1">
    <location>
        <begin position="26"/>
        <end position="76"/>
    </location>
</feature>
<gene>
    <name evidence="2" type="ORF">BRADI_4g20755v3</name>
</gene>
<evidence type="ECO:0000313" key="2">
    <source>
        <dbReference type="EMBL" id="PNT63767.1"/>
    </source>
</evidence>
<evidence type="ECO:0000313" key="4">
    <source>
        <dbReference type="Proteomes" id="UP000008810"/>
    </source>
</evidence>
<dbReference type="Proteomes" id="UP000008810">
    <property type="component" value="Chromosome 4"/>
</dbReference>
<organism evidence="2">
    <name type="scientific">Brachypodium distachyon</name>
    <name type="common">Purple false brome</name>
    <name type="synonym">Trachynia distachya</name>
    <dbReference type="NCBI Taxonomy" id="15368"/>
    <lineage>
        <taxon>Eukaryota</taxon>
        <taxon>Viridiplantae</taxon>
        <taxon>Streptophyta</taxon>
        <taxon>Embryophyta</taxon>
        <taxon>Tracheophyta</taxon>
        <taxon>Spermatophyta</taxon>
        <taxon>Magnoliopsida</taxon>
        <taxon>Liliopsida</taxon>
        <taxon>Poales</taxon>
        <taxon>Poaceae</taxon>
        <taxon>BOP clade</taxon>
        <taxon>Pooideae</taxon>
        <taxon>Stipodae</taxon>
        <taxon>Brachypodieae</taxon>
        <taxon>Brachypodium</taxon>
    </lineage>
</organism>
<sequence>MAIHAQEAKKDRGLVVAMARRRCCSRVPGWQDPAPRSTAAKQLGRRREGGSSKQRERRKTEPTRTPSCRTRGEQRQRRASCPLVGGLLVSARLRDLATCYTRKEQSAL</sequence>
<evidence type="ECO:0000256" key="1">
    <source>
        <dbReference type="SAM" id="MobiDB-lite"/>
    </source>
</evidence>
<reference evidence="2" key="2">
    <citation type="submission" date="2017-06" db="EMBL/GenBank/DDBJ databases">
        <title>WGS assembly of Brachypodium distachyon.</title>
        <authorList>
            <consortium name="The International Brachypodium Initiative"/>
            <person name="Lucas S."/>
            <person name="Harmon-Smith M."/>
            <person name="Lail K."/>
            <person name="Tice H."/>
            <person name="Grimwood J."/>
            <person name="Bruce D."/>
            <person name="Barry K."/>
            <person name="Shu S."/>
            <person name="Lindquist E."/>
            <person name="Wang M."/>
            <person name="Pitluck S."/>
            <person name="Vogel J.P."/>
            <person name="Garvin D.F."/>
            <person name="Mockler T.C."/>
            <person name="Schmutz J."/>
            <person name="Rokhsar D."/>
            <person name="Bevan M.W."/>
        </authorList>
    </citation>
    <scope>NUCLEOTIDE SEQUENCE</scope>
    <source>
        <strain evidence="2">Bd21</strain>
    </source>
</reference>
<dbReference type="EnsemblPlants" id="PNT63767">
    <property type="protein sequence ID" value="PNT63767"/>
    <property type="gene ID" value="BRADI_4g20755v3"/>
</dbReference>
<reference evidence="3" key="3">
    <citation type="submission" date="2018-08" db="UniProtKB">
        <authorList>
            <consortium name="EnsemblPlants"/>
        </authorList>
    </citation>
    <scope>IDENTIFICATION</scope>
    <source>
        <strain evidence="3">cv. Bd21</strain>
    </source>
</reference>
<dbReference type="EMBL" id="CM000883">
    <property type="protein sequence ID" value="PNT63767.1"/>
    <property type="molecule type" value="Genomic_DNA"/>
</dbReference>
<feature type="compositionally biased region" description="Basic and acidic residues" evidence="1">
    <location>
        <begin position="45"/>
        <end position="62"/>
    </location>
</feature>
<evidence type="ECO:0000313" key="3">
    <source>
        <dbReference type="EnsemblPlants" id="PNT63767"/>
    </source>
</evidence>
<dbReference type="Gramene" id="PNT63767">
    <property type="protein sequence ID" value="PNT63767"/>
    <property type="gene ID" value="BRADI_4g20755v3"/>
</dbReference>
<dbReference type="InParanoid" id="A0A2K2CNZ6"/>